<evidence type="ECO:0000313" key="2">
    <source>
        <dbReference type="Proteomes" id="UP000618818"/>
    </source>
</evidence>
<accession>A0ABR8N5M1</accession>
<proteinExistence type="predicted"/>
<dbReference type="RefSeq" id="WP_191193325.1">
    <property type="nucleotide sequence ID" value="NZ_JACXYZ010000001.1"/>
</dbReference>
<comment type="caution">
    <text evidence="1">The sequence shown here is derived from an EMBL/GenBank/DDBJ whole genome shotgun (WGS) entry which is preliminary data.</text>
</comment>
<gene>
    <name evidence="1" type="ORF">IEZ26_02385</name>
</gene>
<organism evidence="1 2">
    <name type="scientific">Nocardioides cavernae</name>
    <dbReference type="NCBI Taxonomy" id="1921566"/>
    <lineage>
        <taxon>Bacteria</taxon>
        <taxon>Bacillati</taxon>
        <taxon>Actinomycetota</taxon>
        <taxon>Actinomycetes</taxon>
        <taxon>Propionibacteriales</taxon>
        <taxon>Nocardioidaceae</taxon>
        <taxon>Nocardioides</taxon>
    </lineage>
</organism>
<evidence type="ECO:0000313" key="1">
    <source>
        <dbReference type="EMBL" id="MBD3923456.1"/>
    </source>
</evidence>
<keyword evidence="2" id="KW-1185">Reference proteome</keyword>
<reference evidence="1 2" key="1">
    <citation type="submission" date="2020-09" db="EMBL/GenBank/DDBJ databases">
        <title>novel species in genus Nocardioides.</title>
        <authorList>
            <person name="Zhang G."/>
        </authorList>
    </citation>
    <scope>NUCLEOTIDE SEQUENCE [LARGE SCALE GENOMIC DNA]</scope>
    <source>
        <strain evidence="1 2">KCTC 39551</strain>
    </source>
</reference>
<name>A0ABR8N5M1_9ACTN</name>
<dbReference type="Proteomes" id="UP000618818">
    <property type="component" value="Unassembled WGS sequence"/>
</dbReference>
<protein>
    <submittedName>
        <fullName evidence="1">Uncharacterized protein</fullName>
    </submittedName>
</protein>
<sequence>MSSTDKIESERDVVAHVSAFGVVVPVRASPALRGPVLEAWRDALTDAEPTTAVVDAVGQDVASALHHLSPAVTTAAIDARAGDLVMLHAAALADPATGRTAVLVAASGTGKTTASVTLGRTFAYLTDETSAITPDGVVLTYRKPLSIIDGGHLKKQVAPSELGLLATERECRLAALLVIERDPQHRGGPTVEPLETVDAIAAIAPQSSYLPSMDKPLHRLAELIHLVGGARHVRYAESADLEPVLTELLAVPS</sequence>
<dbReference type="EMBL" id="JACXYZ010000001">
    <property type="protein sequence ID" value="MBD3923456.1"/>
    <property type="molecule type" value="Genomic_DNA"/>
</dbReference>